<dbReference type="Gene3D" id="3.40.50.720">
    <property type="entry name" value="NAD(P)-binding Rossmann-like Domain"/>
    <property type="match status" value="1"/>
</dbReference>
<feature type="transmembrane region" description="Helical" evidence="2">
    <location>
        <begin position="279"/>
        <end position="297"/>
    </location>
</feature>
<protein>
    <recommendedName>
        <fullName evidence="3">Saccharopine dehydrogenase NADP binding domain-containing protein</fullName>
    </recommendedName>
</protein>
<evidence type="ECO:0000313" key="4">
    <source>
        <dbReference type="EMBL" id="CAF9908623.1"/>
    </source>
</evidence>
<comment type="similarity">
    <text evidence="1">Belongs to the saccharopine dehydrogenase family.</text>
</comment>
<dbReference type="OrthoDB" id="10268090at2759"/>
<dbReference type="InterPro" id="IPR051276">
    <property type="entry name" value="Saccharopine_DH-like_oxidrdct"/>
</dbReference>
<dbReference type="PANTHER" id="PTHR12286">
    <property type="entry name" value="SACCHAROPINE DEHYDROGENASE-LIKE OXIDOREDUCTASE"/>
    <property type="match status" value="1"/>
</dbReference>
<keyword evidence="2" id="KW-0812">Transmembrane</keyword>
<proteinExistence type="inferred from homology"/>
<organism evidence="4 5">
    <name type="scientific">Gomphillus americanus</name>
    <dbReference type="NCBI Taxonomy" id="1940652"/>
    <lineage>
        <taxon>Eukaryota</taxon>
        <taxon>Fungi</taxon>
        <taxon>Dikarya</taxon>
        <taxon>Ascomycota</taxon>
        <taxon>Pezizomycotina</taxon>
        <taxon>Lecanoromycetes</taxon>
        <taxon>OSLEUM clade</taxon>
        <taxon>Ostropomycetidae</taxon>
        <taxon>Ostropales</taxon>
        <taxon>Graphidaceae</taxon>
        <taxon>Gomphilloideae</taxon>
        <taxon>Gomphillus</taxon>
    </lineage>
</organism>
<keyword evidence="2" id="KW-0472">Membrane</keyword>
<dbReference type="PANTHER" id="PTHR12286:SF5">
    <property type="entry name" value="SACCHAROPINE DEHYDROGENASE-LIKE OXIDOREDUCTASE"/>
    <property type="match status" value="1"/>
</dbReference>
<dbReference type="Pfam" id="PF03435">
    <property type="entry name" value="Sacchrp_dh_NADP"/>
    <property type="match status" value="1"/>
</dbReference>
<comment type="caution">
    <text evidence="4">The sequence shown here is derived from an EMBL/GenBank/DDBJ whole genome shotgun (WGS) entry which is preliminary data.</text>
</comment>
<dbReference type="InterPro" id="IPR005097">
    <property type="entry name" value="Sacchrp_dh_NADP-bd"/>
</dbReference>
<dbReference type="GO" id="GO:0005739">
    <property type="term" value="C:mitochondrion"/>
    <property type="evidence" value="ECO:0007669"/>
    <property type="project" value="TreeGrafter"/>
</dbReference>
<dbReference type="GO" id="GO:0005886">
    <property type="term" value="C:plasma membrane"/>
    <property type="evidence" value="ECO:0007669"/>
    <property type="project" value="TreeGrafter"/>
</dbReference>
<dbReference type="SUPFAM" id="SSF51735">
    <property type="entry name" value="NAD(P)-binding Rossmann-fold domains"/>
    <property type="match status" value="1"/>
</dbReference>
<evidence type="ECO:0000256" key="2">
    <source>
        <dbReference type="SAM" id="Phobius"/>
    </source>
</evidence>
<feature type="domain" description="Saccharopine dehydrogenase NADP binding" evidence="3">
    <location>
        <begin position="8"/>
        <end position="139"/>
    </location>
</feature>
<keyword evidence="2" id="KW-1133">Transmembrane helix</keyword>
<evidence type="ECO:0000259" key="3">
    <source>
        <dbReference type="Pfam" id="PF03435"/>
    </source>
</evidence>
<dbReference type="GO" id="GO:0009247">
    <property type="term" value="P:glycolipid biosynthetic process"/>
    <property type="evidence" value="ECO:0007669"/>
    <property type="project" value="TreeGrafter"/>
</dbReference>
<evidence type="ECO:0000256" key="1">
    <source>
        <dbReference type="ARBA" id="ARBA00038048"/>
    </source>
</evidence>
<dbReference type="InterPro" id="IPR036291">
    <property type="entry name" value="NAD(P)-bd_dom_sf"/>
</dbReference>
<keyword evidence="5" id="KW-1185">Reference proteome</keyword>
<dbReference type="AlphaFoldDB" id="A0A8H3EQG9"/>
<dbReference type="GO" id="GO:0005811">
    <property type="term" value="C:lipid droplet"/>
    <property type="evidence" value="ECO:0007669"/>
    <property type="project" value="TreeGrafter"/>
</dbReference>
<dbReference type="EMBL" id="CAJPDQ010000004">
    <property type="protein sequence ID" value="CAF9908623.1"/>
    <property type="molecule type" value="Genomic_DNA"/>
</dbReference>
<accession>A0A8H3EQG9</accession>
<reference evidence="4" key="1">
    <citation type="submission" date="2021-03" db="EMBL/GenBank/DDBJ databases">
        <authorList>
            <person name="Tagirdzhanova G."/>
        </authorList>
    </citation>
    <scope>NUCLEOTIDE SEQUENCE</scope>
</reference>
<name>A0A8H3EQG9_9LECA</name>
<gene>
    <name evidence="4" type="ORF">GOMPHAMPRED_006218</name>
</gene>
<sequence length="415" mass="45104">MATRTYEIVVLGATGFTGVYIVEAVAQFLPTDLKWAIAGRSEQKLSTLLSQTIKPVNPDRADPAIETCTLDYQELDVLTKKTKVLINAIGPYHIYSEPVVKACAENGTHYIDCTGEVPWVRRMLLKYDETAKKSGAIIIPESGFESAVSDLLVWQTVSEIRTALNANTTDVIASLHNLDSRVISGGTLSTILTLFSSFPLSEIQQSFTQWSLAPEPGKPLPRPTLWTLLTGLSTIPGLGQLTTSVTGQTNAAIVHRSASLLSYGPNFTFEEKLRPRSTLFGILTHYFFILASLLILLPPLRLLLSKLVYAPGSGPARKEKDTDSVEYRAIGHADDGSSSSSQKRVFARLTNQGNMYKFTGTLLAVGAAVLAREVESSAAERRRGLCTPAMLGDAFVQGMRKTGMSLEASVLDDDE</sequence>
<dbReference type="Proteomes" id="UP000664169">
    <property type="component" value="Unassembled WGS sequence"/>
</dbReference>
<evidence type="ECO:0000313" key="5">
    <source>
        <dbReference type="Proteomes" id="UP000664169"/>
    </source>
</evidence>